<keyword evidence="4 6" id="KW-1133">Transmembrane helix</keyword>
<dbReference type="GO" id="GO:0022857">
    <property type="term" value="F:transmembrane transporter activity"/>
    <property type="evidence" value="ECO:0007669"/>
    <property type="project" value="InterPro"/>
</dbReference>
<dbReference type="PANTHER" id="PTHR23513">
    <property type="entry name" value="INTEGRAL MEMBRANE EFFLUX PROTEIN-RELATED"/>
    <property type="match status" value="1"/>
</dbReference>
<keyword evidence="3 6" id="KW-0812">Transmembrane</keyword>
<accession>A0A402BFD1</accession>
<dbReference type="GO" id="GO:0005886">
    <property type="term" value="C:plasma membrane"/>
    <property type="evidence" value="ECO:0007669"/>
    <property type="project" value="UniProtKB-SubCell"/>
</dbReference>
<dbReference type="SUPFAM" id="SSF103473">
    <property type="entry name" value="MFS general substrate transporter"/>
    <property type="match status" value="1"/>
</dbReference>
<sequence>MLATLRQRNFVLLFLGGLISQMGDWLLKIGLPVYIYTLTSSALATSITLIISFLPTIVLGSLAGVFVDRWDRRRTMLVANMLQGLGLLPLLLVSRQEDFWLLYLVLFFESCASQFVLPAESALIPSLVPEENLLAANALKSSSSYVARLLGAALGGILLGQLGLHTVVLLNAASFFFVCLMLWLIRLPAAPPQLHSSSTPVAIQVDGLSFSPSLMNVLSSGTSRLVNEWLEGLSLIRTRPILLMLLSALCLTGLGEGIFGVLLIVFVQRVLHGDAVVYGALLSIQMVGNLLGTICITPLHKHASHLLLCWTSFLLFGIIDLLIIDIPIVYPGLWLVFVLFVLVGIPGTIGFVSMQTLFQTLVDDTLRGRIFGTMLSVNAMVSLVGMLIAGTLGDRLGPVILLNFQGGTYIASGLLLFFAFRFQSTRSPVTDVSGAK</sequence>
<dbReference type="PANTHER" id="PTHR23513:SF6">
    <property type="entry name" value="MAJOR FACILITATOR SUPERFAMILY ASSOCIATED DOMAIN-CONTAINING PROTEIN"/>
    <property type="match status" value="1"/>
</dbReference>
<evidence type="ECO:0000313" key="8">
    <source>
        <dbReference type="EMBL" id="GCE29957.1"/>
    </source>
</evidence>
<comment type="subcellular location">
    <subcellularLocation>
        <location evidence="1">Cell membrane</location>
        <topology evidence="1">Multi-pass membrane protein</topology>
    </subcellularLocation>
</comment>
<feature type="transmembrane region" description="Helical" evidence="6">
    <location>
        <begin position="278"/>
        <end position="299"/>
    </location>
</feature>
<dbReference type="AlphaFoldDB" id="A0A402BFD1"/>
<feature type="transmembrane region" description="Helical" evidence="6">
    <location>
        <begin position="42"/>
        <end position="65"/>
    </location>
</feature>
<dbReference type="RefSeq" id="WP_126630132.1">
    <property type="nucleotide sequence ID" value="NZ_BIFT01000002.1"/>
</dbReference>
<dbReference type="Proteomes" id="UP000287171">
    <property type="component" value="Unassembled WGS sequence"/>
</dbReference>
<comment type="caution">
    <text evidence="8">The sequence shown here is derived from an EMBL/GenBank/DDBJ whole genome shotgun (WGS) entry which is preliminary data.</text>
</comment>
<feature type="transmembrane region" description="Helical" evidence="6">
    <location>
        <begin position="168"/>
        <end position="185"/>
    </location>
</feature>
<keyword evidence="5 6" id="KW-0472">Membrane</keyword>
<organism evidence="8 9">
    <name type="scientific">Dictyobacter alpinus</name>
    <dbReference type="NCBI Taxonomy" id="2014873"/>
    <lineage>
        <taxon>Bacteria</taxon>
        <taxon>Bacillati</taxon>
        <taxon>Chloroflexota</taxon>
        <taxon>Ktedonobacteria</taxon>
        <taxon>Ktedonobacterales</taxon>
        <taxon>Dictyobacteraceae</taxon>
        <taxon>Dictyobacter</taxon>
    </lineage>
</organism>
<evidence type="ECO:0000259" key="7">
    <source>
        <dbReference type="PROSITE" id="PS50850"/>
    </source>
</evidence>
<dbReference type="CDD" id="cd06173">
    <property type="entry name" value="MFS_MefA_like"/>
    <property type="match status" value="1"/>
</dbReference>
<evidence type="ECO:0000256" key="5">
    <source>
        <dbReference type="ARBA" id="ARBA00023136"/>
    </source>
</evidence>
<feature type="transmembrane region" description="Helical" evidence="6">
    <location>
        <begin position="370"/>
        <end position="393"/>
    </location>
</feature>
<dbReference type="InterPro" id="IPR011701">
    <property type="entry name" value="MFS"/>
</dbReference>
<feature type="domain" description="Major facilitator superfamily (MFS) profile" evidence="7">
    <location>
        <begin position="9"/>
        <end position="423"/>
    </location>
</feature>
<feature type="transmembrane region" description="Helical" evidence="6">
    <location>
        <begin position="241"/>
        <end position="266"/>
    </location>
</feature>
<name>A0A402BFD1_9CHLR</name>
<evidence type="ECO:0000256" key="1">
    <source>
        <dbReference type="ARBA" id="ARBA00004651"/>
    </source>
</evidence>
<dbReference type="Pfam" id="PF07690">
    <property type="entry name" value="MFS_1"/>
    <property type="match status" value="1"/>
</dbReference>
<evidence type="ECO:0000256" key="6">
    <source>
        <dbReference type="SAM" id="Phobius"/>
    </source>
</evidence>
<dbReference type="OrthoDB" id="145388at2"/>
<evidence type="ECO:0000256" key="4">
    <source>
        <dbReference type="ARBA" id="ARBA00022989"/>
    </source>
</evidence>
<feature type="transmembrane region" description="Helical" evidence="6">
    <location>
        <begin position="77"/>
        <end position="94"/>
    </location>
</feature>
<gene>
    <name evidence="8" type="ORF">KDA_54410</name>
</gene>
<feature type="transmembrane region" description="Helical" evidence="6">
    <location>
        <begin position="334"/>
        <end position="358"/>
    </location>
</feature>
<keyword evidence="2" id="KW-1003">Cell membrane</keyword>
<proteinExistence type="predicted"/>
<evidence type="ECO:0000256" key="2">
    <source>
        <dbReference type="ARBA" id="ARBA00022475"/>
    </source>
</evidence>
<reference evidence="9" key="1">
    <citation type="submission" date="2018-12" db="EMBL/GenBank/DDBJ databases">
        <title>Tengunoibacter tsumagoiensis gen. nov., sp. nov., Dictyobacter kobayashii sp. nov., D. alpinus sp. nov., and D. joshuensis sp. nov. and description of Dictyobacteraceae fam. nov. within the order Ktedonobacterales isolated from Tengu-no-mugimeshi.</title>
        <authorList>
            <person name="Wang C.M."/>
            <person name="Zheng Y."/>
            <person name="Sakai Y."/>
            <person name="Toyoda A."/>
            <person name="Minakuchi Y."/>
            <person name="Abe K."/>
            <person name="Yokota A."/>
            <person name="Yabe S."/>
        </authorList>
    </citation>
    <scope>NUCLEOTIDE SEQUENCE [LARGE SCALE GENOMIC DNA]</scope>
    <source>
        <strain evidence="9">Uno16</strain>
    </source>
</reference>
<dbReference type="InterPro" id="IPR036259">
    <property type="entry name" value="MFS_trans_sf"/>
</dbReference>
<protein>
    <submittedName>
        <fullName evidence="8">MFS transporter</fullName>
    </submittedName>
</protein>
<dbReference type="InterPro" id="IPR020846">
    <property type="entry name" value="MFS_dom"/>
</dbReference>
<dbReference type="Gene3D" id="1.20.1250.20">
    <property type="entry name" value="MFS general substrate transporter like domains"/>
    <property type="match status" value="1"/>
</dbReference>
<dbReference type="PROSITE" id="PS50850">
    <property type="entry name" value="MFS"/>
    <property type="match status" value="1"/>
</dbReference>
<feature type="transmembrane region" description="Helical" evidence="6">
    <location>
        <begin position="12"/>
        <end position="36"/>
    </location>
</feature>
<evidence type="ECO:0000256" key="3">
    <source>
        <dbReference type="ARBA" id="ARBA00022692"/>
    </source>
</evidence>
<keyword evidence="9" id="KW-1185">Reference proteome</keyword>
<feature type="transmembrane region" description="Helical" evidence="6">
    <location>
        <begin position="306"/>
        <end position="328"/>
    </location>
</feature>
<evidence type="ECO:0000313" key="9">
    <source>
        <dbReference type="Proteomes" id="UP000287171"/>
    </source>
</evidence>
<feature type="transmembrane region" description="Helical" evidence="6">
    <location>
        <begin position="399"/>
        <end position="420"/>
    </location>
</feature>
<dbReference type="EMBL" id="BIFT01000002">
    <property type="protein sequence ID" value="GCE29957.1"/>
    <property type="molecule type" value="Genomic_DNA"/>
</dbReference>